<dbReference type="Proteomes" id="UP001154282">
    <property type="component" value="Unassembled WGS sequence"/>
</dbReference>
<evidence type="ECO:0000256" key="4">
    <source>
        <dbReference type="ARBA" id="ARBA00022692"/>
    </source>
</evidence>
<keyword evidence="8" id="KW-0408">Iron</keyword>
<evidence type="ECO:0000256" key="7">
    <source>
        <dbReference type="ARBA" id="ARBA00023002"/>
    </source>
</evidence>
<gene>
    <name evidence="12" type="ORF">LITE_LOCUS48837</name>
</gene>
<dbReference type="GO" id="GO:0016705">
    <property type="term" value="F:oxidoreductase activity, acting on paired donors, with incorporation or reduction of molecular oxygen"/>
    <property type="evidence" value="ECO:0007669"/>
    <property type="project" value="InterPro"/>
</dbReference>
<dbReference type="InterPro" id="IPR036396">
    <property type="entry name" value="Cyt_P450_sf"/>
</dbReference>
<name>A0AAV0RQY1_9ROSI</name>
<feature type="compositionally biased region" description="Low complexity" evidence="11">
    <location>
        <begin position="91"/>
        <end position="110"/>
    </location>
</feature>
<dbReference type="GO" id="GO:0005506">
    <property type="term" value="F:iron ion binding"/>
    <property type="evidence" value="ECO:0007669"/>
    <property type="project" value="InterPro"/>
</dbReference>
<keyword evidence="10" id="KW-0472">Membrane</keyword>
<dbReference type="PANTHER" id="PTHR47947">
    <property type="entry name" value="CYTOCHROME P450 82C3-RELATED"/>
    <property type="match status" value="1"/>
</dbReference>
<evidence type="ECO:0000313" key="13">
    <source>
        <dbReference type="Proteomes" id="UP001154282"/>
    </source>
</evidence>
<dbReference type="Gene3D" id="1.10.630.10">
    <property type="entry name" value="Cytochrome P450"/>
    <property type="match status" value="1"/>
</dbReference>
<reference evidence="12" key="1">
    <citation type="submission" date="2022-08" db="EMBL/GenBank/DDBJ databases">
        <authorList>
            <person name="Gutierrez-Valencia J."/>
        </authorList>
    </citation>
    <scope>NUCLEOTIDE SEQUENCE</scope>
</reference>
<dbReference type="InterPro" id="IPR050651">
    <property type="entry name" value="Plant_Cytochrome_P450_Monoox"/>
</dbReference>
<sequence length="110" mass="12099">MVTMTRLLSLLVNHPDVLKIAQSEQDSRVGNQRRVQESDLRHLDYLEAIIKETLRLNPPGRSPCHTNLWKTAPSPAGPFARAPGSSSTYPRSNTTRGSGRTRTSFGPTGS</sequence>
<dbReference type="Pfam" id="PF00067">
    <property type="entry name" value="p450"/>
    <property type="match status" value="1"/>
</dbReference>
<evidence type="ECO:0000256" key="8">
    <source>
        <dbReference type="ARBA" id="ARBA00023004"/>
    </source>
</evidence>
<dbReference type="EMBL" id="CAMGYJ010000011">
    <property type="protein sequence ID" value="CAI0558588.1"/>
    <property type="molecule type" value="Genomic_DNA"/>
</dbReference>
<dbReference type="GO" id="GO:0016020">
    <property type="term" value="C:membrane"/>
    <property type="evidence" value="ECO:0007669"/>
    <property type="project" value="UniProtKB-SubCell"/>
</dbReference>
<evidence type="ECO:0000256" key="1">
    <source>
        <dbReference type="ARBA" id="ARBA00001971"/>
    </source>
</evidence>
<evidence type="ECO:0000256" key="6">
    <source>
        <dbReference type="ARBA" id="ARBA00022989"/>
    </source>
</evidence>
<dbReference type="PANTHER" id="PTHR47947:SF26">
    <property type="entry name" value="CYTOCHROME P450"/>
    <property type="match status" value="1"/>
</dbReference>
<evidence type="ECO:0008006" key="14">
    <source>
        <dbReference type="Google" id="ProtNLM"/>
    </source>
</evidence>
<organism evidence="12 13">
    <name type="scientific">Linum tenue</name>
    <dbReference type="NCBI Taxonomy" id="586396"/>
    <lineage>
        <taxon>Eukaryota</taxon>
        <taxon>Viridiplantae</taxon>
        <taxon>Streptophyta</taxon>
        <taxon>Embryophyta</taxon>
        <taxon>Tracheophyta</taxon>
        <taxon>Spermatophyta</taxon>
        <taxon>Magnoliopsida</taxon>
        <taxon>eudicotyledons</taxon>
        <taxon>Gunneridae</taxon>
        <taxon>Pentapetalae</taxon>
        <taxon>rosids</taxon>
        <taxon>fabids</taxon>
        <taxon>Malpighiales</taxon>
        <taxon>Linaceae</taxon>
        <taxon>Linum</taxon>
    </lineage>
</organism>
<keyword evidence="7" id="KW-0560">Oxidoreductase</keyword>
<feature type="region of interest" description="Disordered" evidence="11">
    <location>
        <begin position="56"/>
        <end position="110"/>
    </location>
</feature>
<dbReference type="AlphaFoldDB" id="A0AAV0RQY1"/>
<evidence type="ECO:0000256" key="10">
    <source>
        <dbReference type="ARBA" id="ARBA00023136"/>
    </source>
</evidence>
<comment type="cofactor">
    <cofactor evidence="1">
        <name>heme</name>
        <dbReference type="ChEBI" id="CHEBI:30413"/>
    </cofactor>
</comment>
<dbReference type="InterPro" id="IPR001128">
    <property type="entry name" value="Cyt_P450"/>
</dbReference>
<evidence type="ECO:0000256" key="11">
    <source>
        <dbReference type="SAM" id="MobiDB-lite"/>
    </source>
</evidence>
<keyword evidence="3" id="KW-0349">Heme</keyword>
<dbReference type="SUPFAM" id="SSF48264">
    <property type="entry name" value="Cytochrome P450"/>
    <property type="match status" value="1"/>
</dbReference>
<keyword evidence="6" id="KW-1133">Transmembrane helix</keyword>
<dbReference type="GO" id="GO:0004497">
    <property type="term" value="F:monooxygenase activity"/>
    <property type="evidence" value="ECO:0007669"/>
    <property type="project" value="UniProtKB-KW"/>
</dbReference>
<evidence type="ECO:0000256" key="5">
    <source>
        <dbReference type="ARBA" id="ARBA00022723"/>
    </source>
</evidence>
<keyword evidence="9" id="KW-0503">Monooxygenase</keyword>
<evidence type="ECO:0000313" key="12">
    <source>
        <dbReference type="EMBL" id="CAI0558588.1"/>
    </source>
</evidence>
<keyword evidence="4" id="KW-0812">Transmembrane</keyword>
<dbReference type="GO" id="GO:0020037">
    <property type="term" value="F:heme binding"/>
    <property type="evidence" value="ECO:0007669"/>
    <property type="project" value="InterPro"/>
</dbReference>
<comment type="subcellular location">
    <subcellularLocation>
        <location evidence="2">Membrane</location>
    </subcellularLocation>
</comment>
<evidence type="ECO:0000256" key="9">
    <source>
        <dbReference type="ARBA" id="ARBA00023033"/>
    </source>
</evidence>
<keyword evidence="13" id="KW-1185">Reference proteome</keyword>
<keyword evidence="5" id="KW-0479">Metal-binding</keyword>
<evidence type="ECO:0000256" key="2">
    <source>
        <dbReference type="ARBA" id="ARBA00004370"/>
    </source>
</evidence>
<comment type="caution">
    <text evidence="12">The sequence shown here is derived from an EMBL/GenBank/DDBJ whole genome shotgun (WGS) entry which is preliminary data.</text>
</comment>
<proteinExistence type="predicted"/>
<accession>A0AAV0RQY1</accession>
<protein>
    <recommendedName>
        <fullName evidence="14">Cytochrome P450</fullName>
    </recommendedName>
</protein>
<evidence type="ECO:0000256" key="3">
    <source>
        <dbReference type="ARBA" id="ARBA00022617"/>
    </source>
</evidence>